<dbReference type="Gene3D" id="1.10.150.130">
    <property type="match status" value="1"/>
</dbReference>
<name>A0A380TPH4_9PAST</name>
<dbReference type="GO" id="GO:0003677">
    <property type="term" value="F:DNA binding"/>
    <property type="evidence" value="ECO:0007669"/>
    <property type="project" value="UniProtKB-KW"/>
</dbReference>
<evidence type="ECO:0000256" key="4">
    <source>
        <dbReference type="ARBA" id="ARBA00023172"/>
    </source>
</evidence>
<feature type="domain" description="Tyr recombinase" evidence="5">
    <location>
        <begin position="208"/>
        <end position="405"/>
    </location>
</feature>
<dbReference type="InterPro" id="IPR025166">
    <property type="entry name" value="Integrase_DNA_bind_dom"/>
</dbReference>
<dbReference type="EMBL" id="UFRQ01000003">
    <property type="protein sequence ID" value="SUT88586.1"/>
    <property type="molecule type" value="Genomic_DNA"/>
</dbReference>
<dbReference type="InterPro" id="IPR053876">
    <property type="entry name" value="Phage_int_M"/>
</dbReference>
<dbReference type="Gene3D" id="1.10.443.10">
    <property type="entry name" value="Intergrase catalytic core"/>
    <property type="match status" value="1"/>
</dbReference>
<protein>
    <submittedName>
        <fullName evidence="6">Integrase</fullName>
    </submittedName>
</protein>
<dbReference type="GO" id="GO:0006310">
    <property type="term" value="P:DNA recombination"/>
    <property type="evidence" value="ECO:0007669"/>
    <property type="project" value="UniProtKB-KW"/>
</dbReference>
<evidence type="ECO:0000259" key="5">
    <source>
        <dbReference type="PROSITE" id="PS51898"/>
    </source>
</evidence>
<dbReference type="Pfam" id="PF00589">
    <property type="entry name" value="Phage_integrase"/>
    <property type="match status" value="1"/>
</dbReference>
<keyword evidence="4" id="KW-0233">DNA recombination</keyword>
<dbReference type="PANTHER" id="PTHR30629">
    <property type="entry name" value="PROPHAGE INTEGRASE"/>
    <property type="match status" value="1"/>
</dbReference>
<keyword evidence="7" id="KW-1185">Reference proteome</keyword>
<dbReference type="PROSITE" id="PS51898">
    <property type="entry name" value="TYR_RECOMBINASE"/>
    <property type="match status" value="1"/>
</dbReference>
<proteinExistence type="inferred from homology"/>
<dbReference type="Pfam" id="PF22022">
    <property type="entry name" value="Phage_int_M"/>
    <property type="match status" value="1"/>
</dbReference>
<dbReference type="InterPro" id="IPR050808">
    <property type="entry name" value="Phage_Integrase"/>
</dbReference>
<dbReference type="PANTHER" id="PTHR30629:SF6">
    <property type="entry name" value="PROPHAGE INTEGRASE INTA-RELATED"/>
    <property type="match status" value="1"/>
</dbReference>
<evidence type="ECO:0000256" key="2">
    <source>
        <dbReference type="ARBA" id="ARBA00022908"/>
    </source>
</evidence>
<dbReference type="SUPFAM" id="SSF56349">
    <property type="entry name" value="DNA breaking-rejoining enzymes"/>
    <property type="match status" value="1"/>
</dbReference>
<gene>
    <name evidence="6" type="primary">intA_2</name>
    <name evidence="6" type="ORF">NCTC10801_00530</name>
</gene>
<dbReference type="InterPro" id="IPR002104">
    <property type="entry name" value="Integrase_catalytic"/>
</dbReference>
<keyword evidence="3" id="KW-0238">DNA-binding</keyword>
<reference evidence="6 7" key="1">
    <citation type="submission" date="2018-06" db="EMBL/GenBank/DDBJ databases">
        <authorList>
            <consortium name="Pathogen Informatics"/>
            <person name="Doyle S."/>
        </authorList>
    </citation>
    <scope>NUCLEOTIDE SEQUENCE [LARGE SCALE GENOMIC DNA]</scope>
    <source>
        <strain evidence="6 7">NCTC10801</strain>
    </source>
</reference>
<dbReference type="InterPro" id="IPR038488">
    <property type="entry name" value="Integrase_DNA-bd_sf"/>
</dbReference>
<dbReference type="Gene3D" id="3.30.160.390">
    <property type="entry name" value="Integrase, DNA-binding domain"/>
    <property type="match status" value="1"/>
</dbReference>
<sequence>MQYKLTDTKIRQAKSKDKDYPLADGGGLRLIVRANGSKVFVFNYNRPYTKKKNNITLGAYPEISLKQARERHAQARALLAQDIDPVQQREQDKREQANKLDRTFGKMAVNWFEQRKQQANFSERTAKDTWALFERHILPNFAQYPITEITPLIAINALKPLEKDGKLETVRKVIGKLNDVMKFALHRGFISTNNLSDIHKEFDKPVTQGMKTITPEEIEEFLTALYQEKNNQRFQLNAFYAVMLVMFTGGRPSEIAKAKWSDINFDERVWVYSVQKGNRNLPQGRVHKVTLSSQVLKLFEKVREYNQLVQPNLNSDYVFASSLSRKKGHISIETMRNAIIKSLGENRLTTHGIRHLFSTTLNEQEYNADWIERALSHKDKNTIRGFYNKAEYLEHRFKMLQAWADYLEDKAPEKLFS</sequence>
<evidence type="ECO:0000313" key="6">
    <source>
        <dbReference type="EMBL" id="SUT88586.1"/>
    </source>
</evidence>
<organism evidence="6 7">
    <name type="scientific">[Actinobacillus] rossii</name>
    <dbReference type="NCBI Taxonomy" id="123820"/>
    <lineage>
        <taxon>Bacteria</taxon>
        <taxon>Pseudomonadati</taxon>
        <taxon>Pseudomonadota</taxon>
        <taxon>Gammaproteobacteria</taxon>
        <taxon>Pasteurellales</taxon>
        <taxon>Pasteurellaceae</taxon>
    </lineage>
</organism>
<dbReference type="OrthoDB" id="9795573at2"/>
<dbReference type="InterPro" id="IPR013762">
    <property type="entry name" value="Integrase-like_cat_sf"/>
</dbReference>
<evidence type="ECO:0000256" key="3">
    <source>
        <dbReference type="ARBA" id="ARBA00023125"/>
    </source>
</evidence>
<accession>A0A380TPH4</accession>
<dbReference type="InterPro" id="IPR011010">
    <property type="entry name" value="DNA_brk_join_enz"/>
</dbReference>
<dbReference type="InterPro" id="IPR010998">
    <property type="entry name" value="Integrase_recombinase_N"/>
</dbReference>
<dbReference type="Proteomes" id="UP000254649">
    <property type="component" value="Unassembled WGS sequence"/>
</dbReference>
<dbReference type="CDD" id="cd00801">
    <property type="entry name" value="INT_P4_C"/>
    <property type="match status" value="1"/>
</dbReference>
<dbReference type="AlphaFoldDB" id="A0A380TPH4"/>
<dbReference type="GO" id="GO:0015074">
    <property type="term" value="P:DNA integration"/>
    <property type="evidence" value="ECO:0007669"/>
    <property type="project" value="UniProtKB-KW"/>
</dbReference>
<keyword evidence="2" id="KW-0229">DNA integration</keyword>
<evidence type="ECO:0000256" key="1">
    <source>
        <dbReference type="ARBA" id="ARBA00008857"/>
    </source>
</evidence>
<evidence type="ECO:0000313" key="7">
    <source>
        <dbReference type="Proteomes" id="UP000254649"/>
    </source>
</evidence>
<dbReference type="Pfam" id="PF13356">
    <property type="entry name" value="Arm-DNA-bind_3"/>
    <property type="match status" value="1"/>
</dbReference>
<comment type="similarity">
    <text evidence="1">Belongs to the 'phage' integrase family.</text>
</comment>